<feature type="transmembrane region" description="Helical" evidence="6">
    <location>
        <begin position="602"/>
        <end position="624"/>
    </location>
</feature>
<dbReference type="PROSITE" id="PS00524">
    <property type="entry name" value="SMB_1"/>
    <property type="match status" value="1"/>
</dbReference>
<feature type="domain" description="G-protein coupled receptors family 2 profile 2" evidence="7">
    <location>
        <begin position="354"/>
        <end position="626"/>
    </location>
</feature>
<accession>A0ABN8MEH1</accession>
<feature type="transmembrane region" description="Helical" evidence="6">
    <location>
        <begin position="530"/>
        <end position="555"/>
    </location>
</feature>
<evidence type="ECO:0000256" key="2">
    <source>
        <dbReference type="ARBA" id="ARBA00022692"/>
    </source>
</evidence>
<sequence>MSRKHCYCDKLCLELGDCCYDYFEWCGADLSPKRQHSRHICVKTKNTDLYGYTMIGSCPSDNSEKRLETLCTATSSSFELPVFDLDDSSAYKNIFCAKCNHAGKPVYWKFSASCKGRLTPSDIPRRRTLMLEFIRKNCDWEFSVLPVNSNPRNCLGVKVQCEQSKPYNSLLLSSLCSFYVFPVRGSFQRKNPHCEVCRGNDISAYSCERLYGKKPISRPSPGIPSLDILFDFSSTSHSVKIGNEKTTVQNKECNNGFLFDPFTDQCVKVLTVAHSRKNNESVFRETCLGTSFVKIDLSSVTILPNGSIWIPLHRRTYSNESYFVNGSTVFLCVNYTREFNETTMILKVANLTGRQILTYVGCAISMASLILLLGVYITLAELRTLPGKNLMSLSASMLFYHTVFLMSGQTNLPHLCMVVSILLHFFLLSSFCWMSVMAFDVAKTFTNKGMVQTRLKAMTSYSLCAFSKQKKSTTSRSARSRGSKVALIKYHIYAWTIPAIIVITSFALDTSGVVFIGYGDTVCWISNGKALLLILGVPVVFNFFFNFAAIFVTLFSIWKTQKSTRRVSDQRRSLPILYLKLSSVMGLTWMLGFIVAFAKVEFLAYLFVICNSLQGFFITLAFLANKRTFNKVRNVWWLPEACDVTNNGRHLGFYQELEIRLKPREMVTFFSRQPSPWSKNSLSPPMTLMNS</sequence>
<keyword evidence="5" id="KW-1015">Disulfide bond</keyword>
<gene>
    <name evidence="9" type="ORF">PEVE_00033144</name>
</gene>
<evidence type="ECO:0000313" key="10">
    <source>
        <dbReference type="Proteomes" id="UP001159427"/>
    </source>
</evidence>
<dbReference type="Pfam" id="PF01033">
    <property type="entry name" value="Somatomedin_B"/>
    <property type="match status" value="1"/>
</dbReference>
<dbReference type="PROSITE" id="PS50958">
    <property type="entry name" value="SMB_2"/>
    <property type="match status" value="1"/>
</dbReference>
<dbReference type="PRINTS" id="PR02001">
    <property type="entry name" value="GCR1CAMPR"/>
</dbReference>
<name>A0ABN8MEH1_9CNID</name>
<dbReference type="InterPro" id="IPR022343">
    <property type="entry name" value="GCR1-cAMP_receptor"/>
</dbReference>
<evidence type="ECO:0000256" key="4">
    <source>
        <dbReference type="ARBA" id="ARBA00023136"/>
    </source>
</evidence>
<keyword evidence="2 6" id="KW-0812">Transmembrane</keyword>
<evidence type="ECO:0000259" key="8">
    <source>
        <dbReference type="PROSITE" id="PS50958"/>
    </source>
</evidence>
<evidence type="ECO:0000256" key="6">
    <source>
        <dbReference type="SAM" id="Phobius"/>
    </source>
</evidence>
<keyword evidence="10" id="KW-1185">Reference proteome</keyword>
<feature type="transmembrane region" description="Helical" evidence="6">
    <location>
        <begin position="492"/>
        <end position="518"/>
    </location>
</feature>
<reference evidence="9 10" key="1">
    <citation type="submission" date="2022-05" db="EMBL/GenBank/DDBJ databases">
        <authorList>
            <consortium name="Genoscope - CEA"/>
            <person name="William W."/>
        </authorList>
    </citation>
    <scope>NUCLEOTIDE SEQUENCE [LARGE SCALE GENOMIC DNA]</scope>
</reference>
<organism evidence="9 10">
    <name type="scientific">Porites evermanni</name>
    <dbReference type="NCBI Taxonomy" id="104178"/>
    <lineage>
        <taxon>Eukaryota</taxon>
        <taxon>Metazoa</taxon>
        <taxon>Cnidaria</taxon>
        <taxon>Anthozoa</taxon>
        <taxon>Hexacorallia</taxon>
        <taxon>Scleractinia</taxon>
        <taxon>Fungiina</taxon>
        <taxon>Poritidae</taxon>
        <taxon>Porites</taxon>
    </lineage>
</organism>
<dbReference type="EMBL" id="CALNXI010000490">
    <property type="protein sequence ID" value="CAH3028093.1"/>
    <property type="molecule type" value="Genomic_DNA"/>
</dbReference>
<dbReference type="InterPro" id="IPR053231">
    <property type="entry name" value="GPCR_LN-TM7"/>
</dbReference>
<feature type="transmembrane region" description="Helical" evidence="6">
    <location>
        <begin position="421"/>
        <end position="442"/>
    </location>
</feature>
<evidence type="ECO:0000259" key="7">
    <source>
        <dbReference type="PROSITE" id="PS50261"/>
    </source>
</evidence>
<dbReference type="InterPro" id="IPR036024">
    <property type="entry name" value="Somatomedin_B-like_dom_sf"/>
</dbReference>
<dbReference type="SUPFAM" id="SSF90188">
    <property type="entry name" value="Somatomedin B domain"/>
    <property type="match status" value="1"/>
</dbReference>
<keyword evidence="4 6" id="KW-0472">Membrane</keyword>
<feature type="domain" description="SMB" evidence="8">
    <location>
        <begin position="1"/>
        <end position="31"/>
    </location>
</feature>
<proteinExistence type="predicted"/>
<dbReference type="Gene3D" id="1.20.1070.10">
    <property type="entry name" value="Rhodopsin 7-helix transmembrane proteins"/>
    <property type="match status" value="1"/>
</dbReference>
<dbReference type="InterPro" id="IPR000832">
    <property type="entry name" value="GPCR_2_secretin-like"/>
</dbReference>
<comment type="subcellular location">
    <subcellularLocation>
        <location evidence="1">Membrane</location>
        <topology evidence="1">Multi-pass membrane protein</topology>
    </subcellularLocation>
</comment>
<keyword evidence="3 6" id="KW-1133">Transmembrane helix</keyword>
<feature type="transmembrane region" description="Helical" evidence="6">
    <location>
        <begin position="576"/>
        <end position="596"/>
    </location>
</feature>
<feature type="transmembrane region" description="Helical" evidence="6">
    <location>
        <begin position="356"/>
        <end position="378"/>
    </location>
</feature>
<dbReference type="InterPro" id="IPR017981">
    <property type="entry name" value="GPCR_2-like_7TM"/>
</dbReference>
<dbReference type="PANTHER" id="PTHR45902:SF4">
    <property type="entry name" value="G-PROTEIN COUPLED RECEPTORS FAMILY 2 PROFILE 2 DOMAIN-CONTAINING PROTEIN"/>
    <property type="match status" value="1"/>
</dbReference>
<protein>
    <submittedName>
        <fullName evidence="9">Uncharacterized protein</fullName>
    </submittedName>
</protein>
<dbReference type="Pfam" id="PF00002">
    <property type="entry name" value="7tm_2"/>
    <property type="match status" value="2"/>
</dbReference>
<evidence type="ECO:0000313" key="9">
    <source>
        <dbReference type="EMBL" id="CAH3028093.1"/>
    </source>
</evidence>
<comment type="caution">
    <text evidence="9">The sequence shown here is derived from an EMBL/GenBank/DDBJ whole genome shotgun (WGS) entry which is preliminary data.</text>
</comment>
<feature type="transmembrane region" description="Helical" evidence="6">
    <location>
        <begin position="390"/>
        <end position="409"/>
    </location>
</feature>
<dbReference type="PROSITE" id="PS50261">
    <property type="entry name" value="G_PROTEIN_RECEP_F2_4"/>
    <property type="match status" value="1"/>
</dbReference>
<evidence type="ECO:0000256" key="5">
    <source>
        <dbReference type="ARBA" id="ARBA00023157"/>
    </source>
</evidence>
<evidence type="ECO:0000256" key="3">
    <source>
        <dbReference type="ARBA" id="ARBA00022989"/>
    </source>
</evidence>
<dbReference type="Proteomes" id="UP001159427">
    <property type="component" value="Unassembled WGS sequence"/>
</dbReference>
<evidence type="ECO:0000256" key="1">
    <source>
        <dbReference type="ARBA" id="ARBA00004141"/>
    </source>
</evidence>
<dbReference type="CDD" id="cd15039">
    <property type="entry name" value="7tmB3_Methuselah-like"/>
    <property type="match status" value="1"/>
</dbReference>
<dbReference type="PANTHER" id="PTHR45902">
    <property type="entry name" value="LATROPHILIN RECEPTOR-LIKE PROTEIN A"/>
    <property type="match status" value="1"/>
</dbReference>
<dbReference type="InterPro" id="IPR001212">
    <property type="entry name" value="Somatomedin_B_dom"/>
</dbReference>